<sequence length="205" mass="22725">MTAPRIRPAASTADVALVGDLIARALNDARPNRFLIPDLARRQQVMSAYFSLLAEHAAGGAGDVFLLEQNGQIPAVTVWFDHTTKPLPIPHYDQRLNEIVPPDLQARFAHLDKILEDNHPLQPHAYLAFVAVRPQDQGKGLGSALLTATHHRLDLEDRPAYLEATNSANQALYRRLGYTDLDTFTLEDGSPFHAMWRPSRGHPTG</sequence>
<dbReference type="SUPFAM" id="SSF55729">
    <property type="entry name" value="Acyl-CoA N-acyltransferases (Nat)"/>
    <property type="match status" value="1"/>
</dbReference>
<protein>
    <recommendedName>
        <fullName evidence="1">N-acetyltransferase domain-containing protein</fullName>
    </recommendedName>
</protein>
<organism evidence="2 3">
    <name type="scientific">Actinoplanes couchii</name>
    <dbReference type="NCBI Taxonomy" id="403638"/>
    <lineage>
        <taxon>Bacteria</taxon>
        <taxon>Bacillati</taxon>
        <taxon>Actinomycetota</taxon>
        <taxon>Actinomycetes</taxon>
        <taxon>Micromonosporales</taxon>
        <taxon>Micromonosporaceae</taxon>
        <taxon>Actinoplanes</taxon>
    </lineage>
</organism>
<dbReference type="CDD" id="cd04301">
    <property type="entry name" value="NAT_SF"/>
    <property type="match status" value="1"/>
</dbReference>
<dbReference type="Pfam" id="PF13508">
    <property type="entry name" value="Acetyltransf_7"/>
    <property type="match status" value="1"/>
</dbReference>
<keyword evidence="3" id="KW-1185">Reference proteome</keyword>
<dbReference type="Gene3D" id="3.40.630.30">
    <property type="match status" value="1"/>
</dbReference>
<proteinExistence type="predicted"/>
<dbReference type="PANTHER" id="PTHR42791:SF1">
    <property type="entry name" value="N-ACETYLTRANSFERASE DOMAIN-CONTAINING PROTEIN"/>
    <property type="match status" value="1"/>
</dbReference>
<evidence type="ECO:0000259" key="1">
    <source>
        <dbReference type="PROSITE" id="PS51186"/>
    </source>
</evidence>
<comment type="caution">
    <text evidence="2">The sequence shown here is derived from an EMBL/GenBank/DDBJ whole genome shotgun (WGS) entry which is preliminary data.</text>
</comment>
<gene>
    <name evidence="2" type="ORF">Aco03nite_100170</name>
</gene>
<evidence type="ECO:0000313" key="3">
    <source>
        <dbReference type="Proteomes" id="UP000612282"/>
    </source>
</evidence>
<accession>A0ABQ3XSY5</accession>
<dbReference type="RefSeq" id="WP_203809761.1">
    <property type="nucleotide sequence ID" value="NZ_BAAAQE010000002.1"/>
</dbReference>
<dbReference type="InterPro" id="IPR052523">
    <property type="entry name" value="Trichothecene_AcTrans"/>
</dbReference>
<dbReference type="InterPro" id="IPR000182">
    <property type="entry name" value="GNAT_dom"/>
</dbReference>
<feature type="domain" description="N-acetyltransferase" evidence="1">
    <location>
        <begin position="4"/>
        <end position="198"/>
    </location>
</feature>
<dbReference type="EMBL" id="BOMG01000131">
    <property type="protein sequence ID" value="GID61613.1"/>
    <property type="molecule type" value="Genomic_DNA"/>
</dbReference>
<name>A0ABQ3XSY5_9ACTN</name>
<dbReference type="Proteomes" id="UP000612282">
    <property type="component" value="Unassembled WGS sequence"/>
</dbReference>
<reference evidence="2 3" key="1">
    <citation type="submission" date="2021-01" db="EMBL/GenBank/DDBJ databases">
        <title>Whole genome shotgun sequence of Actinoplanes couchii NBRC 106145.</title>
        <authorList>
            <person name="Komaki H."/>
            <person name="Tamura T."/>
        </authorList>
    </citation>
    <scope>NUCLEOTIDE SEQUENCE [LARGE SCALE GENOMIC DNA]</scope>
    <source>
        <strain evidence="2 3">NBRC 106145</strain>
    </source>
</reference>
<evidence type="ECO:0000313" key="2">
    <source>
        <dbReference type="EMBL" id="GID61613.1"/>
    </source>
</evidence>
<dbReference type="InterPro" id="IPR016181">
    <property type="entry name" value="Acyl_CoA_acyltransferase"/>
</dbReference>
<dbReference type="PANTHER" id="PTHR42791">
    <property type="entry name" value="GNAT FAMILY ACETYLTRANSFERASE"/>
    <property type="match status" value="1"/>
</dbReference>
<dbReference type="PROSITE" id="PS51186">
    <property type="entry name" value="GNAT"/>
    <property type="match status" value="1"/>
</dbReference>